<gene>
    <name evidence="2" type="ORF">MQE35_16210</name>
</gene>
<dbReference type="GO" id="GO:0008081">
    <property type="term" value="F:phosphoric diester hydrolase activity"/>
    <property type="evidence" value="ECO:0007669"/>
    <property type="project" value="InterPro"/>
</dbReference>
<dbReference type="AlphaFoldDB" id="A0A9E6ZUY8"/>
<dbReference type="Proteomes" id="UP000831290">
    <property type="component" value="Chromosome"/>
</dbReference>
<organism evidence="2 3">
    <name type="scientific">Abyssalbus ytuae</name>
    <dbReference type="NCBI Taxonomy" id="2926907"/>
    <lineage>
        <taxon>Bacteria</taxon>
        <taxon>Pseudomonadati</taxon>
        <taxon>Bacteroidota</taxon>
        <taxon>Flavobacteriia</taxon>
        <taxon>Flavobacteriales</taxon>
        <taxon>Flavobacteriaceae</taxon>
        <taxon>Abyssalbus</taxon>
    </lineage>
</organism>
<evidence type="ECO:0000259" key="1">
    <source>
        <dbReference type="PROSITE" id="PS51704"/>
    </source>
</evidence>
<dbReference type="KEGG" id="fbm:MQE35_16210"/>
<dbReference type="InterPro" id="IPR017946">
    <property type="entry name" value="PLC-like_Pdiesterase_TIM-brl"/>
</dbReference>
<dbReference type="Gene3D" id="3.20.20.190">
    <property type="entry name" value="Phosphatidylinositol (PI) phosphodiesterase"/>
    <property type="match status" value="2"/>
</dbReference>
<dbReference type="EMBL" id="CP094358">
    <property type="protein sequence ID" value="UOB17266.1"/>
    <property type="molecule type" value="Genomic_DNA"/>
</dbReference>
<dbReference type="SUPFAM" id="SSF51695">
    <property type="entry name" value="PLC-like phosphodiesterases"/>
    <property type="match status" value="2"/>
</dbReference>
<feature type="domain" description="GP-PDE" evidence="1">
    <location>
        <begin position="35"/>
        <end position="264"/>
    </location>
</feature>
<accession>A0A9E6ZUY8</accession>
<protein>
    <submittedName>
        <fullName evidence="2">Glycerophosphodiester phosphodiesterase family protein</fullName>
    </submittedName>
</protein>
<dbReference type="PROSITE" id="PS51257">
    <property type="entry name" value="PROKAR_LIPOPROTEIN"/>
    <property type="match status" value="1"/>
</dbReference>
<dbReference type="RefSeq" id="WP_255842597.1">
    <property type="nucleotide sequence ID" value="NZ_CP094358.1"/>
</dbReference>
<feature type="domain" description="GP-PDE" evidence="1">
    <location>
        <begin position="273"/>
        <end position="523"/>
    </location>
</feature>
<evidence type="ECO:0000313" key="3">
    <source>
        <dbReference type="Proteomes" id="UP000831290"/>
    </source>
</evidence>
<reference evidence="2" key="1">
    <citation type="submission" date="2022-03" db="EMBL/GenBank/DDBJ databases">
        <title>Description of Abyssus ytuae gen. nov., sp. nov., a novel member of the family Flavobacteriaceae isolated from the sediment of Mariana Trench.</title>
        <authorList>
            <person name="Zhang J."/>
            <person name="Xu X."/>
        </authorList>
    </citation>
    <scope>NUCLEOTIDE SEQUENCE</scope>
    <source>
        <strain evidence="2">MT3330</strain>
    </source>
</reference>
<dbReference type="Pfam" id="PF03009">
    <property type="entry name" value="GDPD"/>
    <property type="match status" value="2"/>
</dbReference>
<dbReference type="GO" id="GO:0006629">
    <property type="term" value="P:lipid metabolic process"/>
    <property type="evidence" value="ECO:0007669"/>
    <property type="project" value="InterPro"/>
</dbReference>
<sequence length="523" mass="61307">MKFQKNTYILSAFISFLLISCSQQEKREVKSNRQISVVSHRGANRLAPENTFASAKEAINNGTDYIEVDLRKSQDGIYYLFHDKTLERTTNGSGLFSQTPSSVIDTLDAGSWFNHSFKGEKIPRFENYLEWVKGKAKLYIDVKDINIADVTEIIKTHSMQNDCFFYFRKPENIKEFRNTAPDFQLKVNAEFAKDIDSLVKNYNPRIIETSPRHITDELIKKCHDQNLKLMVYIPGNDFENYQSILLKNVDMVQVDNPDIFNSMMKNSGYFQQYKLIAHRGGIVEDKYNEFDPRSIQAAIDAGYYMLEIDVRESKDSVLIVNHDDNFKRFFNSDQKVRDMTWEEIKKLKSEKGNYHPLSFEEVAKMCAGKIKMMIDIKPQKPSPSFYKKLESIMEKYDLLKDSYFIDKEARKYLWGKAKFEFRVSEGMEIKRQLDEGLDVSCHYFLFDHGNRLNAEAVKFCQKYNISVVASVNIGHYRFEDHLEGAQRDIEYWKKCGVTEFQIDSDYNQWLPNDQFKTTKNHKK</sequence>
<dbReference type="CDD" id="cd08566">
    <property type="entry name" value="GDPD_AtGDE_like"/>
    <property type="match status" value="2"/>
</dbReference>
<proteinExistence type="predicted"/>
<dbReference type="PANTHER" id="PTHR46211">
    <property type="entry name" value="GLYCEROPHOSPHORYL DIESTER PHOSPHODIESTERASE"/>
    <property type="match status" value="1"/>
</dbReference>
<dbReference type="PANTHER" id="PTHR46211:SF14">
    <property type="entry name" value="GLYCEROPHOSPHODIESTER PHOSPHODIESTERASE"/>
    <property type="match status" value="1"/>
</dbReference>
<evidence type="ECO:0000313" key="2">
    <source>
        <dbReference type="EMBL" id="UOB17266.1"/>
    </source>
</evidence>
<keyword evidence="3" id="KW-1185">Reference proteome</keyword>
<dbReference type="InterPro" id="IPR030395">
    <property type="entry name" value="GP_PDE_dom"/>
</dbReference>
<dbReference type="PROSITE" id="PS51704">
    <property type="entry name" value="GP_PDE"/>
    <property type="match status" value="2"/>
</dbReference>
<name>A0A9E6ZUY8_9FLAO</name>